<evidence type="ECO:0008006" key="3">
    <source>
        <dbReference type="Google" id="ProtNLM"/>
    </source>
</evidence>
<evidence type="ECO:0000313" key="2">
    <source>
        <dbReference type="Proteomes" id="UP000856143"/>
    </source>
</evidence>
<comment type="caution">
    <text evidence="1">The sequence shown here is derived from an EMBL/GenBank/DDBJ whole genome shotgun (WGS) entry which is preliminary data.</text>
</comment>
<organism evidence="1 2">
    <name type="scientific">Klebsiella oxytoca</name>
    <dbReference type="NCBI Taxonomy" id="571"/>
    <lineage>
        <taxon>Bacteria</taxon>
        <taxon>Pseudomonadati</taxon>
        <taxon>Pseudomonadota</taxon>
        <taxon>Gammaproteobacteria</taxon>
        <taxon>Enterobacterales</taxon>
        <taxon>Enterobacteriaceae</taxon>
        <taxon>Klebsiella/Raoultella group</taxon>
        <taxon>Klebsiella</taxon>
    </lineage>
</organism>
<dbReference type="InterPro" id="IPR006521">
    <property type="entry name" value="Tail_protein_I"/>
</dbReference>
<name>A0AAN5LBU8_KLEOX</name>
<evidence type="ECO:0000313" key="1">
    <source>
        <dbReference type="EMBL" id="HAT1683848.1"/>
    </source>
</evidence>
<dbReference type="AlphaFoldDB" id="A0AAN5LBU8"/>
<dbReference type="Pfam" id="PF09684">
    <property type="entry name" value="Tail_P2_I"/>
    <property type="match status" value="1"/>
</dbReference>
<accession>A0AAN5LBU8</accession>
<dbReference type="EMBL" id="DACSEO010000075">
    <property type="protein sequence ID" value="HAT1683848.1"/>
    <property type="molecule type" value="Genomic_DNA"/>
</dbReference>
<dbReference type="Proteomes" id="UP000856143">
    <property type="component" value="Unassembled WGS sequence"/>
</dbReference>
<gene>
    <name evidence="1" type="ORF">I8Y21_004605</name>
</gene>
<sequence>MPDNRDDRLTDIPLPVWFNRDETVRLKNALLRFWNRMADGLRWPLSQTDPLTCNETLLNLLAWQNDITRFDGEPLALFRKRVKYAFINAQDAGSVAGFKAILARLDVGTVDIYERQPGIDWDIILLRLTSSQIATSVDLLNQIIRQYGRTCRRYQLEVRTATRLTLGHGFIHGSYQTFYAREEQNHGAERDHFRL</sequence>
<proteinExistence type="predicted"/>
<reference evidence="1" key="1">
    <citation type="journal article" date="2018" name="Genome Biol.">
        <title>SKESA: strategic k-mer extension for scrupulous assemblies.</title>
        <authorList>
            <person name="Souvorov A."/>
            <person name="Agarwala R."/>
            <person name="Lipman D.J."/>
        </authorList>
    </citation>
    <scope>NUCLEOTIDE SEQUENCE</scope>
    <source>
        <strain evidence="1">R404</strain>
    </source>
</reference>
<reference evidence="1" key="2">
    <citation type="submission" date="2020-11" db="EMBL/GenBank/DDBJ databases">
        <authorList>
            <consortium name="NCBI Pathogen Detection Project"/>
        </authorList>
    </citation>
    <scope>NUCLEOTIDE SEQUENCE</scope>
    <source>
        <strain evidence="1">R404</strain>
    </source>
</reference>
<protein>
    <recommendedName>
        <fullName evidence="3">Phage tail protein</fullName>
    </recommendedName>
</protein>